<dbReference type="InterPro" id="IPR000131">
    <property type="entry name" value="ATP_synth_F1_gsu"/>
</dbReference>
<keyword evidence="6" id="KW-0472">Membrane</keyword>
<dbReference type="PIRSF" id="PIRSF039089">
    <property type="entry name" value="ATP_synthase_gamma"/>
    <property type="match status" value="1"/>
</dbReference>
<comment type="subunit">
    <text evidence="9">F-type ATPases have 2 components, CF(1) - the catalytic core - and CF(0) - the membrane proton channel. CF(1) and CF(0) have multiple subunits.</text>
</comment>
<proteinExistence type="inferred from homology"/>
<keyword evidence="3 9" id="KW-0813">Transport</keyword>
<keyword evidence="8 9" id="KW-0066">ATP synthesis</keyword>
<dbReference type="Gene3D" id="1.10.287.80">
    <property type="entry name" value="ATP synthase, gamma subunit, helix hairpin domain"/>
    <property type="match status" value="1"/>
</dbReference>
<evidence type="ECO:0000313" key="11">
    <source>
        <dbReference type="Proteomes" id="UP001314263"/>
    </source>
</evidence>
<sequence>MALRRGSSLSGLAKRGLGQLQSELSSAACASQTEASSLLNGSSSLGGVRHASQLAVKQRMRSVQNIAKITSAMKMVAASKMRVAQSLTEKSRGLLTPFLKMLGDLPAVEVEHNLVVPVSTDKGLCGGINSTVSKYARGTIAAFEGEGQVNDLVVMGEKGRAQLSRDRAKYIRETVADTQKVRITFSQVSAIADDLLKTEYDVVRIIFNRFTSAISFKPTVATVLSPDALEKEVEAGGKLDQYETEGPDRAEMLQDLAEFQLAATLNNAMLENNCSEQASRMSAMESSTKNAKEMLEKLTLSYNRHAAASFLSAH</sequence>
<organism evidence="10 11">
    <name type="scientific">Coccomyxa viridis</name>
    <dbReference type="NCBI Taxonomy" id="1274662"/>
    <lineage>
        <taxon>Eukaryota</taxon>
        <taxon>Viridiplantae</taxon>
        <taxon>Chlorophyta</taxon>
        <taxon>core chlorophytes</taxon>
        <taxon>Trebouxiophyceae</taxon>
        <taxon>Trebouxiophyceae incertae sedis</taxon>
        <taxon>Coccomyxaceae</taxon>
        <taxon>Coccomyxa</taxon>
    </lineage>
</organism>
<evidence type="ECO:0000256" key="4">
    <source>
        <dbReference type="ARBA" id="ARBA00022781"/>
    </source>
</evidence>
<dbReference type="GO" id="GO:0046933">
    <property type="term" value="F:proton-transporting ATP synthase activity, rotational mechanism"/>
    <property type="evidence" value="ECO:0007669"/>
    <property type="project" value="InterPro"/>
</dbReference>
<dbReference type="PANTHER" id="PTHR11693:SF22">
    <property type="entry name" value="ATP SYNTHASE SUBUNIT GAMMA, MITOCHONDRIAL"/>
    <property type="match status" value="1"/>
</dbReference>
<dbReference type="GO" id="GO:0045259">
    <property type="term" value="C:proton-transporting ATP synthase complex"/>
    <property type="evidence" value="ECO:0007669"/>
    <property type="project" value="UniProtKB-KW"/>
</dbReference>
<keyword evidence="4 9" id="KW-0375">Hydrogen ion transport</keyword>
<dbReference type="Proteomes" id="UP001314263">
    <property type="component" value="Unassembled WGS sequence"/>
</dbReference>
<accession>A0AAV1HUL4</accession>
<name>A0AAV1HUL4_9CHLO</name>
<keyword evidence="5 9" id="KW-0406">Ion transport</keyword>
<evidence type="ECO:0000256" key="9">
    <source>
        <dbReference type="RuleBase" id="RU004001"/>
    </source>
</evidence>
<dbReference type="SUPFAM" id="SSF52943">
    <property type="entry name" value="ATP synthase (F1-ATPase), gamma subunit"/>
    <property type="match status" value="1"/>
</dbReference>
<comment type="caution">
    <text evidence="10">The sequence shown here is derived from an EMBL/GenBank/DDBJ whole genome shotgun (WGS) entry which is preliminary data.</text>
</comment>
<comment type="similarity">
    <text evidence="2 9">Belongs to the ATPase gamma chain family.</text>
</comment>
<dbReference type="AlphaFoldDB" id="A0AAV1HUL4"/>
<reference evidence="10 11" key="1">
    <citation type="submission" date="2023-10" db="EMBL/GenBank/DDBJ databases">
        <authorList>
            <person name="Maclean D."/>
            <person name="Macfadyen A."/>
        </authorList>
    </citation>
    <scope>NUCLEOTIDE SEQUENCE [LARGE SCALE GENOMIC DNA]</scope>
</reference>
<evidence type="ECO:0000256" key="7">
    <source>
        <dbReference type="ARBA" id="ARBA00023196"/>
    </source>
</evidence>
<keyword evidence="7 9" id="KW-0139">CF(1)</keyword>
<keyword evidence="11" id="KW-1185">Reference proteome</keyword>
<evidence type="ECO:0000256" key="1">
    <source>
        <dbReference type="ARBA" id="ARBA00004170"/>
    </source>
</evidence>
<gene>
    <name evidence="10" type="ORF">CVIRNUC_001642</name>
</gene>
<dbReference type="NCBIfam" id="TIGR01146">
    <property type="entry name" value="ATPsyn_F1gamma"/>
    <property type="match status" value="1"/>
</dbReference>
<comment type="subcellular location">
    <subcellularLocation>
        <location evidence="1">Membrane</location>
        <topology evidence="1">Peripheral membrane protein</topology>
    </subcellularLocation>
</comment>
<dbReference type="Gene3D" id="3.40.1380.10">
    <property type="match status" value="1"/>
</dbReference>
<dbReference type="EMBL" id="CAUYUE010000002">
    <property type="protein sequence ID" value="CAK0745748.1"/>
    <property type="molecule type" value="Genomic_DNA"/>
</dbReference>
<evidence type="ECO:0000256" key="8">
    <source>
        <dbReference type="ARBA" id="ARBA00023310"/>
    </source>
</evidence>
<evidence type="ECO:0000256" key="2">
    <source>
        <dbReference type="ARBA" id="ARBA00007681"/>
    </source>
</evidence>
<evidence type="ECO:0000256" key="5">
    <source>
        <dbReference type="ARBA" id="ARBA00023065"/>
    </source>
</evidence>
<evidence type="ECO:0000256" key="6">
    <source>
        <dbReference type="ARBA" id="ARBA00023136"/>
    </source>
</evidence>
<dbReference type="Pfam" id="PF00231">
    <property type="entry name" value="ATP-synt"/>
    <property type="match status" value="1"/>
</dbReference>
<dbReference type="CDD" id="cd12151">
    <property type="entry name" value="F1-ATPase_gamma"/>
    <property type="match status" value="1"/>
</dbReference>
<dbReference type="InterPro" id="IPR035968">
    <property type="entry name" value="ATP_synth_F1_ATPase_gsu"/>
</dbReference>
<dbReference type="PANTHER" id="PTHR11693">
    <property type="entry name" value="ATP SYNTHASE GAMMA CHAIN"/>
    <property type="match status" value="1"/>
</dbReference>
<evidence type="ECO:0000256" key="3">
    <source>
        <dbReference type="ARBA" id="ARBA00022448"/>
    </source>
</evidence>
<evidence type="ECO:0000313" key="10">
    <source>
        <dbReference type="EMBL" id="CAK0745748.1"/>
    </source>
</evidence>
<dbReference type="PRINTS" id="PR00126">
    <property type="entry name" value="ATPASEGAMMA"/>
</dbReference>
<protein>
    <recommendedName>
        <fullName evidence="9">ATP synthase subunit gamma</fullName>
    </recommendedName>
</protein>